<reference evidence="5 7" key="2">
    <citation type="submission" date="2018-08" db="EMBL/GenBank/DDBJ databases">
        <title>Genetic Globetrotter - A new plasmid hitch-hiking vast phylogenetic and geographic distances.</title>
        <authorList>
            <person name="Vollmers J."/>
            <person name="Petersen J."/>
        </authorList>
    </citation>
    <scope>NUCLEOTIDE SEQUENCE [LARGE SCALE GENOMIC DNA]</scope>
    <source>
        <strain evidence="5 7">DSM 26383</strain>
    </source>
</reference>
<dbReference type="Pfam" id="PF08282">
    <property type="entry name" value="Hydrolase_3"/>
    <property type="match status" value="2"/>
</dbReference>
<dbReference type="InterPro" id="IPR006379">
    <property type="entry name" value="HAD-SF_hydro_IIB"/>
</dbReference>
<dbReference type="SFLD" id="SFLDS00003">
    <property type="entry name" value="Haloacid_Dehalogenase"/>
    <property type="match status" value="1"/>
</dbReference>
<reference evidence="4 6" key="1">
    <citation type="submission" date="2015-04" db="EMBL/GenBank/DDBJ databases">
        <title>The draft genome sequence of Roseovarius indicus B108T.</title>
        <authorList>
            <person name="Li G."/>
            <person name="Lai Q."/>
            <person name="Shao Z."/>
            <person name="Yan P."/>
        </authorList>
    </citation>
    <scope>NUCLEOTIDE SEQUENCE [LARGE SCALE GENOMIC DNA]</scope>
    <source>
        <strain evidence="4 6">B108</strain>
    </source>
</reference>
<dbReference type="AlphaFoldDB" id="A0A0T5PDL1"/>
<dbReference type="GO" id="GO:0051479">
    <property type="term" value="P:mannosylglycerate biosynthetic process"/>
    <property type="evidence" value="ECO:0007669"/>
    <property type="project" value="InterPro"/>
</dbReference>
<dbReference type="PATRIC" id="fig|540747.5.peg.2609"/>
<dbReference type="InterPro" id="IPR023214">
    <property type="entry name" value="HAD_sf"/>
</dbReference>
<dbReference type="GO" id="GO:0050531">
    <property type="term" value="F:mannosyl-3-phosphoglycerate phosphatase activity"/>
    <property type="evidence" value="ECO:0007669"/>
    <property type="project" value="UniProtKB-EC"/>
</dbReference>
<dbReference type="EMBL" id="CP031598">
    <property type="protein sequence ID" value="QEW25998.1"/>
    <property type="molecule type" value="Genomic_DNA"/>
</dbReference>
<organism evidence="4 6">
    <name type="scientific">Roseovarius indicus</name>
    <dbReference type="NCBI Taxonomy" id="540747"/>
    <lineage>
        <taxon>Bacteria</taxon>
        <taxon>Pseudomonadati</taxon>
        <taxon>Pseudomonadota</taxon>
        <taxon>Alphaproteobacteria</taxon>
        <taxon>Rhodobacterales</taxon>
        <taxon>Roseobacteraceae</taxon>
        <taxon>Roseovarius</taxon>
    </lineage>
</organism>
<dbReference type="PANTHER" id="PTHR10000">
    <property type="entry name" value="PHOSPHOSERINE PHOSPHATASE"/>
    <property type="match status" value="1"/>
</dbReference>
<dbReference type="Gene3D" id="3.40.50.1000">
    <property type="entry name" value="HAD superfamily/HAD-like"/>
    <property type="match status" value="1"/>
</dbReference>
<dbReference type="GO" id="GO:0000287">
    <property type="term" value="F:magnesium ion binding"/>
    <property type="evidence" value="ECO:0007669"/>
    <property type="project" value="TreeGrafter"/>
</dbReference>
<proteinExistence type="predicted"/>
<dbReference type="NCBIfam" id="TIGR01486">
    <property type="entry name" value="HAD-SF-IIB-MPGP"/>
    <property type="match status" value="1"/>
</dbReference>
<dbReference type="RefSeq" id="WP_057813937.1">
    <property type="nucleotide sequence ID" value="NZ_CP031598.1"/>
</dbReference>
<accession>A0A0T5PDL1</accession>
<dbReference type="InterPro" id="IPR006381">
    <property type="entry name" value="HAD-SF-IIB-MPGP"/>
</dbReference>
<keyword evidence="6" id="KW-1185">Reference proteome</keyword>
<dbReference type="PANTHER" id="PTHR10000:SF8">
    <property type="entry name" value="HAD SUPERFAMILY HYDROLASE-LIKE, TYPE 3"/>
    <property type="match status" value="1"/>
</dbReference>
<dbReference type="EC" id="3.1.3.70" evidence="5"/>
<dbReference type="STRING" id="540747.SAMN04488031_103205"/>
<dbReference type="SUPFAM" id="SSF56784">
    <property type="entry name" value="HAD-like"/>
    <property type="match status" value="1"/>
</dbReference>
<dbReference type="NCBIfam" id="TIGR01484">
    <property type="entry name" value="HAD-SF-IIB"/>
    <property type="match status" value="1"/>
</dbReference>
<dbReference type="InterPro" id="IPR036412">
    <property type="entry name" value="HAD-like_sf"/>
</dbReference>
<evidence type="ECO:0000256" key="3">
    <source>
        <dbReference type="ARBA" id="ARBA00022842"/>
    </source>
</evidence>
<keyword evidence="1" id="KW-0479">Metal-binding</keyword>
<dbReference type="EMBL" id="LAXI01000002">
    <property type="protein sequence ID" value="KRS19055.1"/>
    <property type="molecule type" value="Genomic_DNA"/>
</dbReference>
<evidence type="ECO:0000313" key="6">
    <source>
        <dbReference type="Proteomes" id="UP000051401"/>
    </source>
</evidence>
<keyword evidence="2 5" id="KW-0378">Hydrolase</keyword>
<evidence type="ECO:0000256" key="2">
    <source>
        <dbReference type="ARBA" id="ARBA00022801"/>
    </source>
</evidence>
<keyword evidence="3" id="KW-0460">Magnesium</keyword>
<sequence>MNAPDFLIFSDLDGTLLGHDDYSWAPAKPALDALKARGCGVILASSKTAAEIAPLRAEMGLSDWPAIVENGAGLLDPGDVTGSTGDDNIYRDLRARLGDLPEGFHGFGDMDTAEVAATTGLPEQDAARARQRRFSEPGLWTGTDAALERFLEAADAAGLSARRGGRFLTLSFGGTKAGRMDDIIETYRPRHTIALGDAPNDTEMLERADIGVIIRNDAAPPLPKMPGEDSGRIRRTTEEGPAGWCQAVLGLMQELGRTPARN</sequence>
<dbReference type="Gene3D" id="3.30.980.20">
    <property type="entry name" value="Putative mannosyl-3-phosphoglycerate phosphatase, domain 2"/>
    <property type="match status" value="1"/>
</dbReference>
<evidence type="ECO:0000256" key="1">
    <source>
        <dbReference type="ARBA" id="ARBA00022723"/>
    </source>
</evidence>
<protein>
    <submittedName>
        <fullName evidence="4 5">Mannosyl-3-phosphoglycerate phosphatase</fullName>
        <ecNumber evidence="5">3.1.3.70</ecNumber>
    </submittedName>
</protein>
<dbReference type="KEGG" id="rid:RIdsm_01792"/>
<dbReference type="GO" id="GO:0005829">
    <property type="term" value="C:cytosol"/>
    <property type="evidence" value="ECO:0007669"/>
    <property type="project" value="TreeGrafter"/>
</dbReference>
<evidence type="ECO:0000313" key="5">
    <source>
        <dbReference type="EMBL" id="QEW25998.1"/>
    </source>
</evidence>
<dbReference type="Proteomes" id="UP000325785">
    <property type="component" value="Chromosome"/>
</dbReference>
<name>A0A0T5PDL1_9RHOB</name>
<dbReference type="SFLD" id="SFLDG01142">
    <property type="entry name" value="C2.B.2:_Mannosyl-3-phosphoglyc"/>
    <property type="match status" value="1"/>
</dbReference>
<evidence type="ECO:0000313" key="7">
    <source>
        <dbReference type="Proteomes" id="UP000325785"/>
    </source>
</evidence>
<evidence type="ECO:0000313" key="4">
    <source>
        <dbReference type="EMBL" id="KRS19055.1"/>
    </source>
</evidence>
<dbReference type="SFLD" id="SFLDG01140">
    <property type="entry name" value="C2.B:_Phosphomannomutase_and_P"/>
    <property type="match status" value="1"/>
</dbReference>
<dbReference type="Proteomes" id="UP000051401">
    <property type="component" value="Unassembled WGS sequence"/>
</dbReference>
<dbReference type="OrthoDB" id="193379at2"/>
<gene>
    <name evidence="5" type="primary">gpgP</name>
    <name evidence="5" type="ORF">RIdsm_01792</name>
    <name evidence="4" type="ORF">XM52_05160</name>
</gene>